<gene>
    <name evidence="1" type="ORF">J0383_09810</name>
    <name evidence="2" type="ORF">J0383_09820</name>
    <name evidence="3" type="ORF">J0383_09825</name>
    <name evidence="4" type="ORF">J0383_09845</name>
</gene>
<dbReference type="EMBL" id="CP071448">
    <property type="protein sequence ID" value="QSW91086.1"/>
    <property type="molecule type" value="Genomic_DNA"/>
</dbReference>
<evidence type="ECO:0000313" key="3">
    <source>
        <dbReference type="EMBL" id="QSW91086.1"/>
    </source>
</evidence>
<dbReference type="RefSeq" id="WP_207298218.1">
    <property type="nucleotide sequence ID" value="NZ_CP071448.1"/>
</dbReference>
<dbReference type="EMBL" id="CP071448">
    <property type="protein sequence ID" value="QSW91083.1"/>
    <property type="molecule type" value="Genomic_DNA"/>
</dbReference>
<dbReference type="Proteomes" id="UP000663440">
    <property type="component" value="Chromosome"/>
</dbReference>
<dbReference type="EMBL" id="CP071448">
    <property type="protein sequence ID" value="QSW91090.1"/>
    <property type="molecule type" value="Genomic_DNA"/>
</dbReference>
<dbReference type="NCBIfam" id="NF038153">
    <property type="entry name" value="lant_leader_L1a"/>
    <property type="match status" value="1"/>
</dbReference>
<accession>A0ABX7QJ20</accession>
<evidence type="ECO:0000313" key="1">
    <source>
        <dbReference type="EMBL" id="QSW91083.1"/>
    </source>
</evidence>
<dbReference type="InterPro" id="IPR058238">
    <property type="entry name" value="Lant_leader_dom"/>
</dbReference>
<keyword evidence="5" id="KW-1185">Reference proteome</keyword>
<organism evidence="2 5">
    <name type="scientific">Flavobacterium endoglycinae</name>
    <dbReference type="NCBI Taxonomy" id="2816357"/>
    <lineage>
        <taxon>Bacteria</taxon>
        <taxon>Pseudomonadati</taxon>
        <taxon>Bacteroidota</taxon>
        <taxon>Flavobacteriia</taxon>
        <taxon>Flavobacteriales</taxon>
        <taxon>Flavobacteriaceae</taxon>
        <taxon>Flavobacterium</taxon>
    </lineage>
</organism>
<name>A0ABX7QJ20_9FLAO</name>
<evidence type="ECO:0000313" key="2">
    <source>
        <dbReference type="EMBL" id="QSW91085.1"/>
    </source>
</evidence>
<reference evidence="2 5" key="1">
    <citation type="submission" date="2021-03" db="EMBL/GenBank/DDBJ databases">
        <title>Flavobacterium kribbensis sp. nov, an endophytic bacteria, isolated from soybean.</title>
        <authorList>
            <person name="Lee J."/>
            <person name="Seo J."/>
        </authorList>
    </citation>
    <scope>NUCLEOTIDE SEQUENCE [LARGE SCALE GENOMIC DNA]</scope>
    <source>
        <strain evidence="2 5">BB8</strain>
    </source>
</reference>
<proteinExistence type="predicted"/>
<protein>
    <submittedName>
        <fullName evidence="2">Class I lanthipeptide</fullName>
    </submittedName>
</protein>
<evidence type="ECO:0000313" key="5">
    <source>
        <dbReference type="Proteomes" id="UP000663440"/>
    </source>
</evidence>
<evidence type="ECO:0000313" key="4">
    <source>
        <dbReference type="EMBL" id="QSW91090.1"/>
    </source>
</evidence>
<sequence>MKNQNPNKLAFNKAAVAELNDKQMHDVDGGTSPLCIGVIIGLTITIASDN</sequence>
<dbReference type="EMBL" id="CP071448">
    <property type="protein sequence ID" value="QSW91085.1"/>
    <property type="molecule type" value="Genomic_DNA"/>
</dbReference>